<name>A0A803PJM9_CANSA</name>
<dbReference type="InterPro" id="IPR002877">
    <property type="entry name" value="RNA_MeTrfase_FtsJ_dom"/>
</dbReference>
<dbReference type="Gramene" id="evm.model.05.1014">
    <property type="protein sequence ID" value="cds.evm.model.05.1014"/>
    <property type="gene ID" value="evm.TU.05.1014"/>
</dbReference>
<evidence type="ECO:0000256" key="3">
    <source>
        <dbReference type="ARBA" id="ARBA00022679"/>
    </source>
</evidence>
<evidence type="ECO:0000256" key="5">
    <source>
        <dbReference type="SAM" id="Coils"/>
    </source>
</evidence>
<dbReference type="GO" id="GO:0000466">
    <property type="term" value="P:maturation of 5.8S rRNA from tricistronic rRNA transcript (SSU-rRNA, 5.8S rRNA, LSU-rRNA)"/>
    <property type="evidence" value="ECO:0007669"/>
    <property type="project" value="TreeGrafter"/>
</dbReference>
<evidence type="ECO:0000256" key="4">
    <source>
        <dbReference type="ARBA" id="ARBA00022691"/>
    </source>
</evidence>
<sequence>MMDAASVIGNDESILPVRVVISILDGFHDLTGLLCKTSLNPNASEIKRVMRKYECFVFDLVLHDGAPNVGGAWAMEATVQNALVIDAVKLSTHLLAPKGTFVTKLFERVVVHKPNSSRSVSAEIFVLAFNYKAPAKINPRILDVRHLFQGAIEPQKKKVLHDLGRVAKKRHCHGYEDVDTTLRKVSTAAEFIWPETLLDILGSITSISFHDPTSLLINHHAVTTQEVKILCDDLGVLGKQDFKHLLKEMEELTHVLERKKKRVKKLHAKRQAKEKLRKEMAMQMDGVDDSYVDRELFSLSTIKVLILPHILMPMPYERSRTALGVGISGNNIIKVVCVMSTLMATTISSIAKVFTEGTQEWRPNLLIGNGRSLLWSCNPTTGQYHDLLEMPMTLNPSTTIDEDGYEFKTYRGDGCVVGAAVIELAVIVDEGEDHL</sequence>
<dbReference type="AlphaFoldDB" id="A0A803PJM9"/>
<keyword evidence="4" id="KW-0949">S-adenosyl-L-methionine</keyword>
<keyword evidence="3" id="KW-0808">Transferase</keyword>
<feature type="domain" description="DUF3381" evidence="7">
    <location>
        <begin position="167"/>
        <end position="296"/>
    </location>
</feature>
<organism evidence="8 9">
    <name type="scientific">Cannabis sativa</name>
    <name type="common">Hemp</name>
    <name type="synonym">Marijuana</name>
    <dbReference type="NCBI Taxonomy" id="3483"/>
    <lineage>
        <taxon>Eukaryota</taxon>
        <taxon>Viridiplantae</taxon>
        <taxon>Streptophyta</taxon>
        <taxon>Embryophyta</taxon>
        <taxon>Tracheophyta</taxon>
        <taxon>Spermatophyta</taxon>
        <taxon>Magnoliopsida</taxon>
        <taxon>eudicotyledons</taxon>
        <taxon>Gunneridae</taxon>
        <taxon>Pentapetalae</taxon>
        <taxon>rosids</taxon>
        <taxon>fabids</taxon>
        <taxon>Rosales</taxon>
        <taxon>Cannabaceae</taxon>
        <taxon>Cannabis</taxon>
    </lineage>
</organism>
<dbReference type="Gene3D" id="3.40.50.150">
    <property type="entry name" value="Vaccinia Virus protein VP39"/>
    <property type="match status" value="1"/>
</dbReference>
<dbReference type="SUPFAM" id="SSF53335">
    <property type="entry name" value="S-adenosyl-L-methionine-dependent methyltransferases"/>
    <property type="match status" value="1"/>
</dbReference>
<accession>A0A803PJM9</accession>
<reference evidence="8" key="1">
    <citation type="submission" date="2018-11" db="EMBL/GenBank/DDBJ databases">
        <authorList>
            <person name="Grassa J C."/>
        </authorList>
    </citation>
    <scope>NUCLEOTIDE SEQUENCE [LARGE SCALE GENOMIC DNA]</scope>
</reference>
<dbReference type="Pfam" id="PF01728">
    <property type="entry name" value="FtsJ"/>
    <property type="match status" value="1"/>
</dbReference>
<evidence type="ECO:0000259" key="6">
    <source>
        <dbReference type="Pfam" id="PF01728"/>
    </source>
</evidence>
<dbReference type="InterPro" id="IPR024576">
    <property type="entry name" value="rRNA_MeTfrase_Spb1_DUF3381"/>
</dbReference>
<protein>
    <submittedName>
        <fullName evidence="8">Uncharacterized protein</fullName>
    </submittedName>
</protein>
<dbReference type="PANTHER" id="PTHR10920">
    <property type="entry name" value="RIBOSOMAL RNA METHYLTRANSFERASE"/>
    <property type="match status" value="1"/>
</dbReference>
<dbReference type="GO" id="GO:0008650">
    <property type="term" value="F:rRNA (uridine-2'-O-)-methyltransferase activity"/>
    <property type="evidence" value="ECO:0007669"/>
    <property type="project" value="TreeGrafter"/>
</dbReference>
<keyword evidence="5" id="KW-0175">Coiled coil</keyword>
<evidence type="ECO:0000256" key="2">
    <source>
        <dbReference type="ARBA" id="ARBA00022603"/>
    </source>
</evidence>
<evidence type="ECO:0000313" key="9">
    <source>
        <dbReference type="Proteomes" id="UP000596661"/>
    </source>
</evidence>
<dbReference type="GO" id="GO:0030687">
    <property type="term" value="C:preribosome, large subunit precursor"/>
    <property type="evidence" value="ECO:0007669"/>
    <property type="project" value="TreeGrafter"/>
</dbReference>
<feature type="domain" description="Ribosomal RNA methyltransferase FtsJ" evidence="6">
    <location>
        <begin position="56"/>
        <end position="107"/>
    </location>
</feature>
<dbReference type="Proteomes" id="UP000596661">
    <property type="component" value="Chromosome 5"/>
</dbReference>
<dbReference type="InterPro" id="IPR029063">
    <property type="entry name" value="SAM-dependent_MTases_sf"/>
</dbReference>
<keyword evidence="2" id="KW-0489">Methyltransferase</keyword>
<evidence type="ECO:0000259" key="7">
    <source>
        <dbReference type="Pfam" id="PF11861"/>
    </source>
</evidence>
<dbReference type="GO" id="GO:0016435">
    <property type="term" value="F:rRNA (guanine) methyltransferase activity"/>
    <property type="evidence" value="ECO:0007669"/>
    <property type="project" value="TreeGrafter"/>
</dbReference>
<dbReference type="InterPro" id="IPR050082">
    <property type="entry name" value="RNA_methyltr_RlmE"/>
</dbReference>
<dbReference type="PANTHER" id="PTHR10920:SF13">
    <property type="entry name" value="PRE-RRNA 2'-O-RIBOSE RNA METHYLTRANSFERASE FTSJ3"/>
    <property type="match status" value="1"/>
</dbReference>
<keyword evidence="1" id="KW-0698">rRNA processing</keyword>
<dbReference type="GO" id="GO:0000463">
    <property type="term" value="P:maturation of LSU-rRNA from tricistronic rRNA transcript (SSU-rRNA, 5.8S rRNA, LSU-rRNA)"/>
    <property type="evidence" value="ECO:0007669"/>
    <property type="project" value="TreeGrafter"/>
</dbReference>
<proteinExistence type="predicted"/>
<reference evidence="8" key="2">
    <citation type="submission" date="2021-03" db="UniProtKB">
        <authorList>
            <consortium name="EnsemblPlants"/>
        </authorList>
    </citation>
    <scope>IDENTIFICATION</scope>
</reference>
<dbReference type="EnsemblPlants" id="evm.model.05.1014">
    <property type="protein sequence ID" value="cds.evm.model.05.1014"/>
    <property type="gene ID" value="evm.TU.05.1014"/>
</dbReference>
<feature type="coiled-coil region" evidence="5">
    <location>
        <begin position="242"/>
        <end position="276"/>
    </location>
</feature>
<dbReference type="EMBL" id="UZAU01000486">
    <property type="status" value="NOT_ANNOTATED_CDS"/>
    <property type="molecule type" value="Genomic_DNA"/>
</dbReference>
<dbReference type="GO" id="GO:0005730">
    <property type="term" value="C:nucleolus"/>
    <property type="evidence" value="ECO:0007669"/>
    <property type="project" value="TreeGrafter"/>
</dbReference>
<evidence type="ECO:0000256" key="1">
    <source>
        <dbReference type="ARBA" id="ARBA00022552"/>
    </source>
</evidence>
<dbReference type="Pfam" id="PF11861">
    <property type="entry name" value="DUF3381"/>
    <property type="match status" value="1"/>
</dbReference>
<evidence type="ECO:0000313" key="8">
    <source>
        <dbReference type="EnsemblPlants" id="cds.evm.model.05.1014"/>
    </source>
</evidence>
<keyword evidence="9" id="KW-1185">Reference proteome</keyword>